<keyword evidence="3" id="KW-1133">Transmembrane helix</keyword>
<dbReference type="STRING" id="692275.N1QGG6"/>
<dbReference type="OMA" id="IQAIAHN"/>
<dbReference type="GO" id="GO:0016020">
    <property type="term" value="C:membrane"/>
    <property type="evidence" value="ECO:0007669"/>
    <property type="project" value="UniProtKB-SubCell"/>
</dbReference>
<keyword evidence="6" id="KW-1185">Reference proteome</keyword>
<protein>
    <recommendedName>
        <fullName evidence="7">Membrane-associated proteins in eicosanoid and glutathione metabolism</fullName>
    </recommendedName>
</protein>
<evidence type="ECO:0000313" key="6">
    <source>
        <dbReference type="Proteomes" id="UP000016931"/>
    </source>
</evidence>
<evidence type="ECO:0008006" key="7">
    <source>
        <dbReference type="Google" id="ProtNLM"/>
    </source>
</evidence>
<comment type="subcellular location">
    <subcellularLocation>
        <location evidence="1">Membrane</location>
    </subcellularLocation>
</comment>
<proteinExistence type="predicted"/>
<dbReference type="HOGENOM" id="CLU_129387_0_0_1"/>
<dbReference type="Gene3D" id="1.20.120.550">
    <property type="entry name" value="Membrane associated eicosanoid/glutathione metabolism-like domain"/>
    <property type="match status" value="1"/>
</dbReference>
<evidence type="ECO:0000256" key="3">
    <source>
        <dbReference type="ARBA" id="ARBA00022989"/>
    </source>
</evidence>
<accession>N1QGG6</accession>
<dbReference type="GeneID" id="27903589"/>
<name>N1QGG6_SPHMS</name>
<dbReference type="EMBL" id="KB456267">
    <property type="protein sequence ID" value="EMF10942.1"/>
    <property type="molecule type" value="Genomic_DNA"/>
</dbReference>
<dbReference type="Proteomes" id="UP000016931">
    <property type="component" value="Unassembled WGS sequence"/>
</dbReference>
<reference evidence="5 6" key="1">
    <citation type="journal article" date="2012" name="PLoS Pathog.">
        <title>Diverse lifestyles and strategies of plant pathogenesis encoded in the genomes of eighteen Dothideomycetes fungi.</title>
        <authorList>
            <person name="Ohm R.A."/>
            <person name="Feau N."/>
            <person name="Henrissat B."/>
            <person name="Schoch C.L."/>
            <person name="Horwitz B.A."/>
            <person name="Barry K.W."/>
            <person name="Condon B.J."/>
            <person name="Copeland A.C."/>
            <person name="Dhillon B."/>
            <person name="Glaser F."/>
            <person name="Hesse C.N."/>
            <person name="Kosti I."/>
            <person name="LaButti K."/>
            <person name="Lindquist E.A."/>
            <person name="Lucas S."/>
            <person name="Salamov A.A."/>
            <person name="Bradshaw R.E."/>
            <person name="Ciuffetti L."/>
            <person name="Hamelin R.C."/>
            <person name="Kema G.H.J."/>
            <person name="Lawrence C."/>
            <person name="Scott J.A."/>
            <person name="Spatafora J.W."/>
            <person name="Turgeon B.G."/>
            <person name="de Wit P.J.G.M."/>
            <person name="Zhong S."/>
            <person name="Goodwin S.B."/>
            <person name="Grigoriev I.V."/>
        </authorList>
    </citation>
    <scope>NUCLEOTIDE SEQUENCE [LARGE SCALE GENOMIC DNA]</scope>
    <source>
        <strain evidence="5 6">SO2202</strain>
    </source>
</reference>
<dbReference type="InterPro" id="IPR001129">
    <property type="entry name" value="Membr-assoc_MAPEG"/>
</dbReference>
<dbReference type="RefSeq" id="XP_016759063.1">
    <property type="nucleotide sequence ID" value="XM_016906452.1"/>
</dbReference>
<dbReference type="SUPFAM" id="SSF161084">
    <property type="entry name" value="MAPEG domain-like"/>
    <property type="match status" value="1"/>
</dbReference>
<keyword evidence="2" id="KW-0812">Transmembrane</keyword>
<evidence type="ECO:0000256" key="1">
    <source>
        <dbReference type="ARBA" id="ARBA00004370"/>
    </source>
</evidence>
<sequence>MSSTLGLGPHPLLQPITALAGWTFLMQSWMHVTRINAIGKYNVSIDASKINSELESKVPNNIQAIAHNYNHLHEQPTVFYAVALALAVVGDNHPYTIKAAWTYVGLRVGHSLYQVFVNRVLTRFQIFLSSSVVVAGLWGRLATLVF</sequence>
<organism evidence="5 6">
    <name type="scientific">Sphaerulina musiva (strain SO2202)</name>
    <name type="common">Poplar stem canker fungus</name>
    <name type="synonym">Septoria musiva</name>
    <dbReference type="NCBI Taxonomy" id="692275"/>
    <lineage>
        <taxon>Eukaryota</taxon>
        <taxon>Fungi</taxon>
        <taxon>Dikarya</taxon>
        <taxon>Ascomycota</taxon>
        <taxon>Pezizomycotina</taxon>
        <taxon>Dothideomycetes</taxon>
        <taxon>Dothideomycetidae</taxon>
        <taxon>Mycosphaerellales</taxon>
        <taxon>Mycosphaerellaceae</taxon>
        <taxon>Sphaerulina</taxon>
    </lineage>
</organism>
<dbReference type="Pfam" id="PF01124">
    <property type="entry name" value="MAPEG"/>
    <property type="match status" value="1"/>
</dbReference>
<dbReference type="eggNOG" id="ENOG502SRDN">
    <property type="taxonomic scope" value="Eukaryota"/>
</dbReference>
<keyword evidence="4" id="KW-0472">Membrane</keyword>
<evidence type="ECO:0000313" key="5">
    <source>
        <dbReference type="EMBL" id="EMF10942.1"/>
    </source>
</evidence>
<evidence type="ECO:0000256" key="2">
    <source>
        <dbReference type="ARBA" id="ARBA00022692"/>
    </source>
</evidence>
<evidence type="ECO:0000256" key="4">
    <source>
        <dbReference type="ARBA" id="ARBA00023136"/>
    </source>
</evidence>
<dbReference type="AlphaFoldDB" id="N1QGG6"/>
<dbReference type="InterPro" id="IPR023352">
    <property type="entry name" value="MAPEG-like_dom_sf"/>
</dbReference>
<dbReference type="OrthoDB" id="4456959at2759"/>
<gene>
    <name evidence="5" type="ORF">SEPMUDRAFT_150883</name>
</gene>